<evidence type="ECO:0000313" key="3">
    <source>
        <dbReference type="Proteomes" id="UP000541444"/>
    </source>
</evidence>
<feature type="coiled-coil region" evidence="1">
    <location>
        <begin position="150"/>
        <end position="177"/>
    </location>
</feature>
<organism evidence="2 3">
    <name type="scientific">Kingdonia uniflora</name>
    <dbReference type="NCBI Taxonomy" id="39325"/>
    <lineage>
        <taxon>Eukaryota</taxon>
        <taxon>Viridiplantae</taxon>
        <taxon>Streptophyta</taxon>
        <taxon>Embryophyta</taxon>
        <taxon>Tracheophyta</taxon>
        <taxon>Spermatophyta</taxon>
        <taxon>Magnoliopsida</taxon>
        <taxon>Ranunculales</taxon>
        <taxon>Circaeasteraceae</taxon>
        <taxon>Kingdonia</taxon>
    </lineage>
</organism>
<accession>A0A7J7MSY6</accession>
<evidence type="ECO:0000256" key="1">
    <source>
        <dbReference type="SAM" id="Coils"/>
    </source>
</evidence>
<protein>
    <submittedName>
        <fullName evidence="2">Uncharacterized protein</fullName>
    </submittedName>
</protein>
<reference evidence="2 3" key="1">
    <citation type="journal article" date="2020" name="IScience">
        <title>Genome Sequencing of the Endangered Kingdonia uniflora (Circaeasteraceae, Ranunculales) Reveals Potential Mechanisms of Evolutionary Specialization.</title>
        <authorList>
            <person name="Sun Y."/>
            <person name="Deng T."/>
            <person name="Zhang A."/>
            <person name="Moore M.J."/>
            <person name="Landis J.B."/>
            <person name="Lin N."/>
            <person name="Zhang H."/>
            <person name="Zhang X."/>
            <person name="Huang J."/>
            <person name="Zhang X."/>
            <person name="Sun H."/>
            <person name="Wang H."/>
        </authorList>
    </citation>
    <scope>NUCLEOTIDE SEQUENCE [LARGE SCALE GENOMIC DNA]</scope>
    <source>
        <strain evidence="2">TB1705</strain>
        <tissue evidence="2">Leaf</tissue>
    </source>
</reference>
<dbReference type="Proteomes" id="UP000541444">
    <property type="component" value="Unassembled WGS sequence"/>
</dbReference>
<dbReference type="AlphaFoldDB" id="A0A7J7MSY6"/>
<gene>
    <name evidence="2" type="ORF">GIB67_015270</name>
</gene>
<keyword evidence="3" id="KW-1185">Reference proteome</keyword>
<proteinExistence type="predicted"/>
<evidence type="ECO:0000313" key="2">
    <source>
        <dbReference type="EMBL" id="KAF6157954.1"/>
    </source>
</evidence>
<comment type="caution">
    <text evidence="2">The sequence shown here is derived from an EMBL/GenBank/DDBJ whole genome shotgun (WGS) entry which is preliminary data.</text>
</comment>
<dbReference type="EMBL" id="JACGCM010001245">
    <property type="protein sequence ID" value="KAF6157954.1"/>
    <property type="molecule type" value="Genomic_DNA"/>
</dbReference>
<keyword evidence="1" id="KW-0175">Coiled coil</keyword>
<dbReference type="OrthoDB" id="2019763at2759"/>
<sequence>MVEDDWKEVEEKARLAALHWEEEMSRMAARLMKGICLMVKEEIAELKRKKELRDIHLRIKDLEVEFSMERETSTSLLSSQVELQVQLESAHLREDDARQCNQEFSEGFDKIREVNEDREDQHVKVHFKFVEVSQTVIDLTLQIEMKDAKIEKGLKEHEELKEHAAKHKSQNDALKVKCREADMARYRIQALQRSKEALNWSVKRLVDKDIELKRAQDDLSASEVTVNQLSIALHATDMEFWMVQRICNELNGRVTQLKAKLVQANMHVRNAEAGERSRKRKNEARVSLVQGNVISLSVRIRDLEGDVARIEGHASHSELLWAVIAYFVEEVKRLEFERDTLLDCMLEKGCICKVDIDRGDCMSSMGMDLGPHPAELIEQGRIIVISHAQEFMASRPPIVGERVADNPTAKQYPL</sequence>
<name>A0A7J7MSY6_9MAGN</name>